<protein>
    <submittedName>
        <fullName evidence="1">Uncharacterized protein</fullName>
    </submittedName>
</protein>
<dbReference type="AlphaFoldDB" id="A0A7W5BDA2"/>
<evidence type="ECO:0000313" key="2">
    <source>
        <dbReference type="Proteomes" id="UP000541535"/>
    </source>
</evidence>
<organism evidence="1 2">
    <name type="scientific">Pseudoduganella violacea</name>
    <dbReference type="NCBI Taxonomy" id="1715466"/>
    <lineage>
        <taxon>Bacteria</taxon>
        <taxon>Pseudomonadati</taxon>
        <taxon>Pseudomonadota</taxon>
        <taxon>Betaproteobacteria</taxon>
        <taxon>Burkholderiales</taxon>
        <taxon>Oxalobacteraceae</taxon>
        <taxon>Telluria group</taxon>
        <taxon>Pseudoduganella</taxon>
    </lineage>
</organism>
<accession>A0A7W5BDA2</accession>
<reference evidence="1 2" key="1">
    <citation type="submission" date="2020-08" db="EMBL/GenBank/DDBJ databases">
        <title>Genomic Encyclopedia of Type Strains, Phase III (KMG-III): the genomes of soil and plant-associated and newly described type strains.</title>
        <authorList>
            <person name="Whitman W."/>
        </authorList>
    </citation>
    <scope>NUCLEOTIDE SEQUENCE [LARGE SCALE GENOMIC DNA]</scope>
    <source>
        <strain evidence="1 2">CECT 8897</strain>
    </source>
</reference>
<comment type="caution">
    <text evidence="1">The sequence shown here is derived from an EMBL/GenBank/DDBJ whole genome shotgun (WGS) entry which is preliminary data.</text>
</comment>
<sequence length="39" mass="4155">MLRELPLASSALLLGLVSAATYMLCSADVLNDAALFLMR</sequence>
<name>A0A7W5BDA2_9BURK</name>
<dbReference type="EMBL" id="JACHXD010000013">
    <property type="protein sequence ID" value="MBB3121018.1"/>
    <property type="molecule type" value="Genomic_DNA"/>
</dbReference>
<evidence type="ECO:0000313" key="1">
    <source>
        <dbReference type="EMBL" id="MBB3121018.1"/>
    </source>
</evidence>
<keyword evidence="2" id="KW-1185">Reference proteome</keyword>
<dbReference type="Proteomes" id="UP000541535">
    <property type="component" value="Unassembled WGS sequence"/>
</dbReference>
<gene>
    <name evidence="1" type="ORF">FHS03_004091</name>
</gene>
<proteinExistence type="predicted"/>